<dbReference type="Gene3D" id="3.40.50.300">
    <property type="entry name" value="P-loop containing nucleotide triphosphate hydrolases"/>
    <property type="match status" value="1"/>
</dbReference>
<dbReference type="SUPFAM" id="SSF52540">
    <property type="entry name" value="P-loop containing nucleoside triphosphate hydrolases"/>
    <property type="match status" value="1"/>
</dbReference>
<dbReference type="PROSITE" id="PS50893">
    <property type="entry name" value="ABC_TRANSPORTER_2"/>
    <property type="match status" value="1"/>
</dbReference>
<evidence type="ECO:0000256" key="3">
    <source>
        <dbReference type="ARBA" id="ARBA00022840"/>
    </source>
</evidence>
<dbReference type="GO" id="GO:0005524">
    <property type="term" value="F:ATP binding"/>
    <property type="evidence" value="ECO:0007669"/>
    <property type="project" value="UniProtKB-KW"/>
</dbReference>
<dbReference type="InterPro" id="IPR003439">
    <property type="entry name" value="ABC_transporter-like_ATP-bd"/>
</dbReference>
<gene>
    <name evidence="5" type="primary">oppF_17</name>
    <name evidence="5" type="ORF">SDC9_39271</name>
</gene>
<keyword evidence="2" id="KW-0547">Nucleotide-binding</keyword>
<dbReference type="SMART" id="SM00382">
    <property type="entry name" value="AAA"/>
    <property type="match status" value="1"/>
</dbReference>
<name>A0A644VP72_9ZZZZ</name>
<dbReference type="GO" id="GO:0055085">
    <property type="term" value="P:transmembrane transport"/>
    <property type="evidence" value="ECO:0007669"/>
    <property type="project" value="UniProtKB-ARBA"/>
</dbReference>
<keyword evidence="1" id="KW-0813">Transport</keyword>
<evidence type="ECO:0000259" key="4">
    <source>
        <dbReference type="PROSITE" id="PS50893"/>
    </source>
</evidence>
<evidence type="ECO:0000313" key="5">
    <source>
        <dbReference type="EMBL" id="MPL93145.1"/>
    </source>
</evidence>
<dbReference type="AlphaFoldDB" id="A0A644VP72"/>
<dbReference type="GO" id="GO:0015833">
    <property type="term" value="P:peptide transport"/>
    <property type="evidence" value="ECO:0007669"/>
    <property type="project" value="InterPro"/>
</dbReference>
<sequence>MKDEISIEVKDLRKEFKTKFGNLVAVDKVNFQIKKGEIFGLVGESGSGKSTIGSMIVGAYGPTSGSITFQGDTDISKPSKSRSPQLKQKIQLVFQDPGGSLNPRKTIRQILSVPVQLYAEKRLTYAETEERIKAALQRVGLPLGYLDKYPRAIGGGEKQLVCVARALAADPQFIVLDEPTSALDVSIQAKITNKLIELQRENDLSYLFITHNLCLVRNMCDRLAIMYLGNICEYAETDEFFKNPCHPYTQMLLASIPVLSAEEEALKPQKIKSVGEIPSPLHKPSGCPFHPRCSFKKDICMEKVPEMREISPGHFACCHCI</sequence>
<proteinExistence type="predicted"/>
<reference evidence="5" key="1">
    <citation type="submission" date="2019-08" db="EMBL/GenBank/DDBJ databases">
        <authorList>
            <person name="Kucharzyk K."/>
            <person name="Murdoch R.W."/>
            <person name="Higgins S."/>
            <person name="Loffler F."/>
        </authorList>
    </citation>
    <scope>NUCLEOTIDE SEQUENCE</scope>
</reference>
<dbReference type="InterPro" id="IPR027417">
    <property type="entry name" value="P-loop_NTPase"/>
</dbReference>
<dbReference type="InterPro" id="IPR013563">
    <property type="entry name" value="Oligopep_ABC_C"/>
</dbReference>
<accession>A0A644VP72</accession>
<dbReference type="InterPro" id="IPR050319">
    <property type="entry name" value="ABC_transp_ATP-bind"/>
</dbReference>
<evidence type="ECO:0000256" key="2">
    <source>
        <dbReference type="ARBA" id="ARBA00022741"/>
    </source>
</evidence>
<protein>
    <submittedName>
        <fullName evidence="5">Oligopeptide transport ATP-binding protein OppF</fullName>
    </submittedName>
</protein>
<dbReference type="CDD" id="cd03257">
    <property type="entry name" value="ABC_NikE_OppD_transporters"/>
    <property type="match status" value="1"/>
</dbReference>
<dbReference type="NCBIfam" id="TIGR01727">
    <property type="entry name" value="oligo_HPY"/>
    <property type="match status" value="1"/>
</dbReference>
<dbReference type="PANTHER" id="PTHR43776">
    <property type="entry name" value="TRANSPORT ATP-BINDING PROTEIN"/>
    <property type="match status" value="1"/>
</dbReference>
<keyword evidence="3 5" id="KW-0067">ATP-binding</keyword>
<dbReference type="EMBL" id="VSSQ01000382">
    <property type="protein sequence ID" value="MPL93145.1"/>
    <property type="molecule type" value="Genomic_DNA"/>
</dbReference>
<dbReference type="Pfam" id="PF00005">
    <property type="entry name" value="ABC_tran"/>
    <property type="match status" value="1"/>
</dbReference>
<evidence type="ECO:0000256" key="1">
    <source>
        <dbReference type="ARBA" id="ARBA00022448"/>
    </source>
</evidence>
<dbReference type="GO" id="GO:0016887">
    <property type="term" value="F:ATP hydrolysis activity"/>
    <property type="evidence" value="ECO:0007669"/>
    <property type="project" value="InterPro"/>
</dbReference>
<dbReference type="InterPro" id="IPR003593">
    <property type="entry name" value="AAA+_ATPase"/>
</dbReference>
<dbReference type="Pfam" id="PF08352">
    <property type="entry name" value="oligo_HPY"/>
    <property type="match status" value="1"/>
</dbReference>
<dbReference type="FunFam" id="3.40.50.300:FF:000016">
    <property type="entry name" value="Oligopeptide ABC transporter ATP-binding component"/>
    <property type="match status" value="1"/>
</dbReference>
<comment type="caution">
    <text evidence="5">The sequence shown here is derived from an EMBL/GenBank/DDBJ whole genome shotgun (WGS) entry which is preliminary data.</text>
</comment>
<organism evidence="5">
    <name type="scientific">bioreactor metagenome</name>
    <dbReference type="NCBI Taxonomy" id="1076179"/>
    <lineage>
        <taxon>unclassified sequences</taxon>
        <taxon>metagenomes</taxon>
        <taxon>ecological metagenomes</taxon>
    </lineage>
</organism>
<feature type="domain" description="ABC transporter" evidence="4">
    <location>
        <begin position="7"/>
        <end position="253"/>
    </location>
</feature>